<sequence>MWIQGSHIDLDRTRVGGVWLRRATIGYLCAASSTVIGRIDLQGSTITGELDLMGTLVRPPSPDEVMIDLSDAQVGKTVLTPATDSMGLVSLHARIGTLQDLSEAGLTRNSTAPTVLLTLGTLYFSALRCGTTALGTEGICPLKPGEHPTWDPFLYALDLLIPPARESGT</sequence>
<name>A0ABP6ZFQ4_9ACTN</name>
<accession>A0ABP6ZFQ4</accession>
<gene>
    <name evidence="1" type="ORF">GCM10022419_111480</name>
</gene>
<dbReference type="EMBL" id="BAABDQ010000044">
    <property type="protein sequence ID" value="GAA3608274.1"/>
    <property type="molecule type" value="Genomic_DNA"/>
</dbReference>
<organism evidence="1 2">
    <name type="scientific">Nonomuraea rosea</name>
    <dbReference type="NCBI Taxonomy" id="638574"/>
    <lineage>
        <taxon>Bacteria</taxon>
        <taxon>Bacillati</taxon>
        <taxon>Actinomycetota</taxon>
        <taxon>Actinomycetes</taxon>
        <taxon>Streptosporangiales</taxon>
        <taxon>Streptosporangiaceae</taxon>
        <taxon>Nonomuraea</taxon>
    </lineage>
</organism>
<proteinExistence type="predicted"/>
<evidence type="ECO:0000313" key="1">
    <source>
        <dbReference type="EMBL" id="GAA3608274.1"/>
    </source>
</evidence>
<comment type="caution">
    <text evidence="1">The sequence shown here is derived from an EMBL/GenBank/DDBJ whole genome shotgun (WGS) entry which is preliminary data.</text>
</comment>
<reference evidence="2" key="1">
    <citation type="journal article" date="2019" name="Int. J. Syst. Evol. Microbiol.">
        <title>The Global Catalogue of Microorganisms (GCM) 10K type strain sequencing project: providing services to taxonomists for standard genome sequencing and annotation.</title>
        <authorList>
            <consortium name="The Broad Institute Genomics Platform"/>
            <consortium name="The Broad Institute Genome Sequencing Center for Infectious Disease"/>
            <person name="Wu L."/>
            <person name="Ma J."/>
        </authorList>
    </citation>
    <scope>NUCLEOTIDE SEQUENCE [LARGE SCALE GENOMIC DNA]</scope>
    <source>
        <strain evidence="2">JCM 17326</strain>
    </source>
</reference>
<dbReference type="Proteomes" id="UP001500630">
    <property type="component" value="Unassembled WGS sequence"/>
</dbReference>
<evidence type="ECO:0000313" key="2">
    <source>
        <dbReference type="Proteomes" id="UP001500630"/>
    </source>
</evidence>
<dbReference type="RefSeq" id="WP_345575160.1">
    <property type="nucleotide sequence ID" value="NZ_BAABDQ010000044.1"/>
</dbReference>
<keyword evidence="2" id="KW-1185">Reference proteome</keyword>
<protein>
    <recommendedName>
        <fullName evidence="3">Pentapeptide repeat-containing protein</fullName>
    </recommendedName>
</protein>
<evidence type="ECO:0008006" key="3">
    <source>
        <dbReference type="Google" id="ProtNLM"/>
    </source>
</evidence>